<feature type="domain" description="Response regulatory" evidence="2">
    <location>
        <begin position="11"/>
        <end position="125"/>
    </location>
</feature>
<accession>A0ABT6N0K5</accession>
<dbReference type="SMART" id="SM00448">
    <property type="entry name" value="REC"/>
    <property type="match status" value="1"/>
</dbReference>
<keyword evidence="4" id="KW-0238">DNA-binding</keyword>
<comment type="caution">
    <text evidence="4">The sequence shown here is derived from an EMBL/GenBank/DDBJ whole genome shotgun (WGS) entry which is preliminary data.</text>
</comment>
<dbReference type="PANTHER" id="PTHR37299:SF1">
    <property type="entry name" value="STAGE 0 SPORULATION PROTEIN A HOMOLOG"/>
    <property type="match status" value="1"/>
</dbReference>
<evidence type="ECO:0000313" key="5">
    <source>
        <dbReference type="Proteomes" id="UP001160625"/>
    </source>
</evidence>
<evidence type="ECO:0000259" key="3">
    <source>
        <dbReference type="PROSITE" id="PS50930"/>
    </source>
</evidence>
<dbReference type="EMBL" id="JARYGZ010000001">
    <property type="protein sequence ID" value="MDH7638836.1"/>
    <property type="molecule type" value="Genomic_DNA"/>
</dbReference>
<dbReference type="InterPro" id="IPR011006">
    <property type="entry name" value="CheY-like_superfamily"/>
</dbReference>
<sequence length="249" mass="27450">MAAEPPKSPLRTLIVDDEPLAVERLQILCAQTPGIALVGTATDGEAALRMIEALAPEMVLLDIAMPGLDGIGVAQALEAKAVRPAIIFCTAFDQFAVAAFDVAAVDYLLKPVVPERLAKAVARVTETLRATEAAPEAQAEWLEEFWVPHRSEVIRVSADDVDRIEAERDYMRLHIGARSFLLHQTITELERRLDPARFIRLHRSAIVRRAFITRLRHDGLGTWFAVLADGSETRIGRSYLPAAKTLIGR</sequence>
<dbReference type="Proteomes" id="UP001160625">
    <property type="component" value="Unassembled WGS sequence"/>
</dbReference>
<name>A0ABT6N0K5_9SPHN</name>
<reference evidence="4" key="1">
    <citation type="submission" date="2023-04" db="EMBL/GenBank/DDBJ databases">
        <title>Sphingomonas sp. MAHUQ-71 isolated from rice field.</title>
        <authorList>
            <person name="Huq M.A."/>
        </authorList>
    </citation>
    <scope>NUCLEOTIDE SEQUENCE</scope>
    <source>
        <strain evidence="4">MAHUQ-71</strain>
    </source>
</reference>
<dbReference type="RefSeq" id="WP_281044113.1">
    <property type="nucleotide sequence ID" value="NZ_JARYGZ010000001.1"/>
</dbReference>
<dbReference type="InterPro" id="IPR007492">
    <property type="entry name" value="LytTR_DNA-bd_dom"/>
</dbReference>
<gene>
    <name evidence="4" type="ORF">QGN17_08845</name>
</gene>
<keyword evidence="1" id="KW-0597">Phosphoprotein</keyword>
<dbReference type="Pfam" id="PF04397">
    <property type="entry name" value="LytTR"/>
    <property type="match status" value="1"/>
</dbReference>
<dbReference type="Gene3D" id="2.40.50.1020">
    <property type="entry name" value="LytTr DNA-binding domain"/>
    <property type="match status" value="1"/>
</dbReference>
<dbReference type="SMART" id="SM00850">
    <property type="entry name" value="LytTR"/>
    <property type="match status" value="1"/>
</dbReference>
<dbReference type="PANTHER" id="PTHR37299">
    <property type="entry name" value="TRANSCRIPTIONAL REGULATOR-RELATED"/>
    <property type="match status" value="1"/>
</dbReference>
<dbReference type="GO" id="GO:0003677">
    <property type="term" value="F:DNA binding"/>
    <property type="evidence" value="ECO:0007669"/>
    <property type="project" value="UniProtKB-KW"/>
</dbReference>
<dbReference type="InterPro" id="IPR001789">
    <property type="entry name" value="Sig_transdc_resp-reg_receiver"/>
</dbReference>
<feature type="domain" description="HTH LytTR-type" evidence="3">
    <location>
        <begin position="145"/>
        <end position="249"/>
    </location>
</feature>
<dbReference type="PROSITE" id="PS50110">
    <property type="entry name" value="RESPONSE_REGULATORY"/>
    <property type="match status" value="1"/>
</dbReference>
<dbReference type="PROSITE" id="PS50930">
    <property type="entry name" value="HTH_LYTTR"/>
    <property type="match status" value="1"/>
</dbReference>
<dbReference type="Gene3D" id="3.40.50.2300">
    <property type="match status" value="1"/>
</dbReference>
<evidence type="ECO:0000256" key="1">
    <source>
        <dbReference type="PROSITE-ProRule" id="PRU00169"/>
    </source>
</evidence>
<feature type="modified residue" description="4-aspartylphosphate" evidence="1">
    <location>
        <position position="62"/>
    </location>
</feature>
<proteinExistence type="predicted"/>
<evidence type="ECO:0000313" key="4">
    <source>
        <dbReference type="EMBL" id="MDH7638836.1"/>
    </source>
</evidence>
<keyword evidence="5" id="KW-1185">Reference proteome</keyword>
<organism evidence="4 5">
    <name type="scientific">Sphingomonas oryzagri</name>
    <dbReference type="NCBI Taxonomy" id="3042314"/>
    <lineage>
        <taxon>Bacteria</taxon>
        <taxon>Pseudomonadati</taxon>
        <taxon>Pseudomonadota</taxon>
        <taxon>Alphaproteobacteria</taxon>
        <taxon>Sphingomonadales</taxon>
        <taxon>Sphingomonadaceae</taxon>
        <taxon>Sphingomonas</taxon>
    </lineage>
</organism>
<dbReference type="Pfam" id="PF00072">
    <property type="entry name" value="Response_reg"/>
    <property type="match status" value="1"/>
</dbReference>
<dbReference type="SUPFAM" id="SSF52172">
    <property type="entry name" value="CheY-like"/>
    <property type="match status" value="1"/>
</dbReference>
<evidence type="ECO:0000259" key="2">
    <source>
        <dbReference type="PROSITE" id="PS50110"/>
    </source>
</evidence>
<dbReference type="InterPro" id="IPR046947">
    <property type="entry name" value="LytR-like"/>
</dbReference>
<protein>
    <submittedName>
        <fullName evidence="4">LytTR family DNA-binding domain-containing protein</fullName>
    </submittedName>
</protein>